<evidence type="ECO:0000259" key="9">
    <source>
        <dbReference type="PROSITE" id="PS51514"/>
    </source>
</evidence>
<dbReference type="AlphaFoldDB" id="A0AAU9T8F9"/>
<feature type="compositionally biased region" description="Basic and acidic residues" evidence="7">
    <location>
        <begin position="1053"/>
        <end position="1064"/>
    </location>
</feature>
<dbReference type="CDD" id="cd00065">
    <property type="entry name" value="FYVE_like_SF"/>
    <property type="match status" value="1"/>
</dbReference>
<gene>
    <name evidence="10" type="ORF">TAV2_LOCUS25846</name>
</gene>
<feature type="repeat" description="RCC1" evidence="6">
    <location>
        <begin position="336"/>
        <end position="390"/>
    </location>
</feature>
<dbReference type="InterPro" id="IPR013083">
    <property type="entry name" value="Znf_RING/FYVE/PHD"/>
</dbReference>
<dbReference type="Pfam" id="PF08381">
    <property type="entry name" value="BRX"/>
    <property type="match status" value="1"/>
</dbReference>
<dbReference type="InterPro" id="IPR051210">
    <property type="entry name" value="Ub_ligase/GEF_domain"/>
</dbReference>
<dbReference type="InterPro" id="IPR000306">
    <property type="entry name" value="Znf_FYVE"/>
</dbReference>
<dbReference type="SUPFAM" id="SSF57903">
    <property type="entry name" value="FYVE/PHD zinc finger"/>
    <property type="match status" value="1"/>
</dbReference>
<dbReference type="Proteomes" id="UP000836841">
    <property type="component" value="Chromosome 7"/>
</dbReference>
<dbReference type="Gene3D" id="2.130.10.30">
    <property type="entry name" value="Regulator of chromosome condensation 1/beta-lactamase-inhibitor protein II"/>
    <property type="match status" value="2"/>
</dbReference>
<feature type="compositionally biased region" description="Pro residues" evidence="7">
    <location>
        <begin position="1038"/>
        <end position="1047"/>
    </location>
</feature>
<keyword evidence="2" id="KW-0677">Repeat</keyword>
<evidence type="ECO:0000259" key="8">
    <source>
        <dbReference type="PROSITE" id="PS50178"/>
    </source>
</evidence>
<sequence length="1064" mass="116325">GMADPSSYVNHERDIDQALIALKKGCQLLKYSRKGRPKFRSFRLTPDETTLVWLSHGEEKNLKLSTVSRILPGQRTAVFRRYLRPEKDYLSFSLIYHNGDRSLDLICKDKAETEVWFSGLKSLINKNRNKHARSEIPEIHDSDIFSTGRPSTASIDFIPNNTRRGRTSIDLGIHSNSPFHFRESDVVSERGNMLRPSTDGFRISVSSTPSCSSGGSGPDDIESLGDVYVWGEVWSDGISHDGTVNSKTVKTDVLIPRPLESDVVLDVHQIACGVRHIALVTRQGEVFTWGEEAGGRLGHGIQVDVSRPKLVEFLALTNVDFVACGEYHTCAVSTSGDLFTWGDGIHNVGLLGHGSDLSHWIPKRVSGPVEGLQVLSVACGTWHSALATANGKLFTFGDGAFGVLGHGDRESVSYPKEVKMLGGLKTMKVACGVWHTVAIVEVMNQTGTSTSSRKLFTWGDGDKNRLGHGNKETYLLPTCVSSLIDYNFHKIACGHTLTVALTTSGHVFTMGGTSHGQLGSSSSDGKLPCLVQDRLVGEFVEEIACGDHHVAVLTSRSEVLTWGKGANGRLGHGDMEDRKTPTLVEALRERHVKSISCGSNFSSSICIHKWVSGADQSVCSGCRQAFGFTRKRHNCYNCGLVHCHACSSKKALKAALAPTPGKPHRVCDACYTKLKAGDYVYNSSVANRNASTPTRSLDGLVRPDRETRSSRILLSPKTEPVKYSEVRSSRSESSIVRASQVPALQQLKDVAFPSSLSAIQNAFRPSSSLSSSTRTSRRPSPPRSSGFSRSVVDSLKKTNGVINHEMTKLQSQVRSLKQKCDHQGTEIQRLKKTAREASELAVKHSSKHKAATEVMKSVAEHLRELKEKLPPEVSRCEAFESMNSQAEAYLNASEASETSLPTTLGMVQQDTTLSANTQEQKLELQSSSNGATTMSQESSNITDATSQPSDSRPPTEASSSPSKSGGKELIEQFEPGVYVTYVLHKNGGKIFRRVRFSKRRFDEHQAEEWWNSKKDRLLKRYSHHVSSSSPRASDSLPTPAPIPPPASSPTQPHSDEAEVSKSSS</sequence>
<feature type="region of interest" description="Disordered" evidence="7">
    <location>
        <begin position="763"/>
        <end position="790"/>
    </location>
</feature>
<feature type="compositionally biased region" description="Basic and acidic residues" evidence="7">
    <location>
        <begin position="719"/>
        <end position="730"/>
    </location>
</feature>
<dbReference type="InterPro" id="IPR009091">
    <property type="entry name" value="RCC1/BLIP-II"/>
</dbReference>
<feature type="compositionally biased region" description="Polar residues" evidence="7">
    <location>
        <begin position="918"/>
        <end position="963"/>
    </location>
</feature>
<evidence type="ECO:0000256" key="7">
    <source>
        <dbReference type="SAM" id="MobiDB-lite"/>
    </source>
</evidence>
<dbReference type="CDD" id="cd13365">
    <property type="entry name" value="PH_PLC_plant-like"/>
    <property type="match status" value="1"/>
</dbReference>
<dbReference type="Gene3D" id="2.30.29.30">
    <property type="entry name" value="Pleckstrin-homology domain (PH domain)/Phosphotyrosine-binding domain (PTB)"/>
    <property type="match status" value="1"/>
</dbReference>
<dbReference type="PROSITE" id="PS50012">
    <property type="entry name" value="RCC1_3"/>
    <property type="match status" value="7"/>
</dbReference>
<evidence type="ECO:0000313" key="10">
    <source>
        <dbReference type="EMBL" id="CAH2079189.1"/>
    </source>
</evidence>
<dbReference type="PROSITE" id="PS50178">
    <property type="entry name" value="ZF_FYVE"/>
    <property type="match status" value="1"/>
</dbReference>
<evidence type="ECO:0000256" key="3">
    <source>
        <dbReference type="ARBA" id="ARBA00022771"/>
    </source>
</evidence>
<protein>
    <submittedName>
        <fullName evidence="10">Uncharacterized protein</fullName>
    </submittedName>
</protein>
<dbReference type="InterPro" id="IPR027988">
    <property type="entry name" value="BRX_N"/>
</dbReference>
<dbReference type="GO" id="GO:0008270">
    <property type="term" value="F:zinc ion binding"/>
    <property type="evidence" value="ECO:0007669"/>
    <property type="project" value="UniProtKB-KW"/>
</dbReference>
<dbReference type="Gene3D" id="3.30.40.10">
    <property type="entry name" value="Zinc/RING finger domain, C3HC4 (zinc finger)"/>
    <property type="match status" value="1"/>
</dbReference>
<feature type="repeat" description="RCC1" evidence="6">
    <location>
        <begin position="557"/>
        <end position="608"/>
    </location>
</feature>
<dbReference type="PRINTS" id="PR00633">
    <property type="entry name" value="RCCNDNSATION"/>
</dbReference>
<evidence type="ECO:0000313" key="11">
    <source>
        <dbReference type="Proteomes" id="UP000836841"/>
    </source>
</evidence>
<keyword evidence="4" id="KW-0862">Zinc</keyword>
<dbReference type="InterPro" id="IPR013591">
    <property type="entry name" value="Brevis_radix_dom"/>
</dbReference>
<feature type="non-terminal residue" evidence="10">
    <location>
        <position position="1"/>
    </location>
</feature>
<evidence type="ECO:0000256" key="2">
    <source>
        <dbReference type="ARBA" id="ARBA00022737"/>
    </source>
</evidence>
<organism evidence="10 11">
    <name type="scientific">Thlaspi arvense</name>
    <name type="common">Field penny-cress</name>
    <dbReference type="NCBI Taxonomy" id="13288"/>
    <lineage>
        <taxon>Eukaryota</taxon>
        <taxon>Viridiplantae</taxon>
        <taxon>Streptophyta</taxon>
        <taxon>Embryophyta</taxon>
        <taxon>Tracheophyta</taxon>
        <taxon>Spermatophyta</taxon>
        <taxon>Magnoliopsida</taxon>
        <taxon>eudicotyledons</taxon>
        <taxon>Gunneridae</taxon>
        <taxon>Pentapetalae</taxon>
        <taxon>rosids</taxon>
        <taxon>malvids</taxon>
        <taxon>Brassicales</taxon>
        <taxon>Brassicaceae</taxon>
        <taxon>Thlaspideae</taxon>
        <taxon>Thlaspi</taxon>
    </lineage>
</organism>
<feature type="domain" description="BRX" evidence="9">
    <location>
        <begin position="967"/>
        <end position="1022"/>
    </location>
</feature>
<name>A0AAU9T8F9_THLAR</name>
<dbReference type="SUPFAM" id="SSF50985">
    <property type="entry name" value="RCC1/BLIP-II"/>
    <property type="match status" value="1"/>
</dbReference>
<evidence type="ECO:0000256" key="6">
    <source>
        <dbReference type="PROSITE-ProRule" id="PRU00235"/>
    </source>
</evidence>
<feature type="repeat" description="RCC1" evidence="6">
    <location>
        <begin position="231"/>
        <end position="283"/>
    </location>
</feature>
<feature type="domain" description="FYVE-type" evidence="8">
    <location>
        <begin position="613"/>
        <end position="675"/>
    </location>
</feature>
<dbReference type="InterPro" id="IPR011993">
    <property type="entry name" value="PH-like_dom_sf"/>
</dbReference>
<dbReference type="EMBL" id="OU466863">
    <property type="protein sequence ID" value="CAH2079189.1"/>
    <property type="molecule type" value="Genomic_DNA"/>
</dbReference>
<feature type="region of interest" description="Disordered" evidence="7">
    <location>
        <begin position="918"/>
        <end position="967"/>
    </location>
</feature>
<dbReference type="Pfam" id="PF01363">
    <property type="entry name" value="FYVE"/>
    <property type="match status" value="1"/>
</dbReference>
<dbReference type="SUPFAM" id="SSF50729">
    <property type="entry name" value="PH domain-like"/>
    <property type="match status" value="1"/>
</dbReference>
<proteinExistence type="predicted"/>
<dbReference type="Pfam" id="PF13713">
    <property type="entry name" value="BRX_N"/>
    <property type="match status" value="1"/>
</dbReference>
<feature type="region of interest" description="Disordered" evidence="7">
    <location>
        <begin position="691"/>
        <end position="736"/>
    </location>
</feature>
<keyword evidence="11" id="KW-1185">Reference proteome</keyword>
<evidence type="ECO:0000256" key="1">
    <source>
        <dbReference type="ARBA" id="ARBA00022723"/>
    </source>
</evidence>
<keyword evidence="1" id="KW-0479">Metal-binding</keyword>
<dbReference type="InterPro" id="IPR001849">
    <property type="entry name" value="PH_domain"/>
</dbReference>
<feature type="region of interest" description="Disordered" evidence="7">
    <location>
        <begin position="1021"/>
        <end position="1064"/>
    </location>
</feature>
<dbReference type="Pfam" id="PF16457">
    <property type="entry name" value="PH_12"/>
    <property type="match status" value="1"/>
</dbReference>
<feature type="repeat" description="RCC1" evidence="6">
    <location>
        <begin position="505"/>
        <end position="556"/>
    </location>
</feature>
<feature type="repeat" description="RCC1" evidence="6">
    <location>
        <begin position="284"/>
        <end position="335"/>
    </location>
</feature>
<dbReference type="FunFam" id="2.130.10.30:FF:000028">
    <property type="entry name" value="PH, RCC1 and FYVE domains-containing protein 1"/>
    <property type="match status" value="1"/>
</dbReference>
<dbReference type="InterPro" id="IPR000408">
    <property type="entry name" value="Reg_chr_condens"/>
</dbReference>
<dbReference type="InterPro" id="IPR017455">
    <property type="entry name" value="Znf_FYVE-rel"/>
</dbReference>
<evidence type="ECO:0000256" key="4">
    <source>
        <dbReference type="ARBA" id="ARBA00022833"/>
    </source>
</evidence>
<dbReference type="InterPro" id="IPR011011">
    <property type="entry name" value="Znf_FYVE_PHD"/>
</dbReference>
<dbReference type="Pfam" id="PF25390">
    <property type="entry name" value="WD40_RLD"/>
    <property type="match status" value="1"/>
</dbReference>
<reference evidence="10 11" key="1">
    <citation type="submission" date="2022-03" db="EMBL/GenBank/DDBJ databases">
        <authorList>
            <person name="Nunn A."/>
            <person name="Chopra R."/>
            <person name="Nunn A."/>
            <person name="Contreras Garrido A."/>
        </authorList>
    </citation>
    <scope>NUCLEOTIDE SEQUENCE [LARGE SCALE GENOMIC DNA]</scope>
</reference>
<evidence type="ECO:0000256" key="5">
    <source>
        <dbReference type="PROSITE-ProRule" id="PRU00091"/>
    </source>
</evidence>
<keyword evidence="3 5" id="KW-0863">Zinc-finger</keyword>
<dbReference type="PANTHER" id="PTHR22870">
    <property type="entry name" value="REGULATOR OF CHROMOSOME CONDENSATION"/>
    <property type="match status" value="1"/>
</dbReference>
<feature type="compositionally biased region" description="Low complexity" evidence="7">
    <location>
        <begin position="764"/>
        <end position="774"/>
    </location>
</feature>
<accession>A0AAU9T8F9</accession>
<feature type="repeat" description="RCC1" evidence="6">
    <location>
        <begin position="391"/>
        <end position="442"/>
    </location>
</feature>
<dbReference type="PROSITE" id="PS00626">
    <property type="entry name" value="RCC1_2"/>
    <property type="match status" value="2"/>
</dbReference>
<dbReference type="PROSITE" id="PS51514">
    <property type="entry name" value="BRX"/>
    <property type="match status" value="1"/>
</dbReference>
<dbReference type="PANTHER" id="PTHR22870:SF352">
    <property type="entry name" value="REGULATOR OF CHROMOSOME CONDENSATION (RCC1) FAMILY PROTEIN"/>
    <property type="match status" value="1"/>
</dbReference>
<feature type="compositionally biased region" description="Low complexity" evidence="7">
    <location>
        <begin position="1024"/>
        <end position="1037"/>
    </location>
</feature>
<dbReference type="SMART" id="SM00064">
    <property type="entry name" value="FYVE"/>
    <property type="match status" value="1"/>
</dbReference>
<feature type="repeat" description="RCC1" evidence="6">
    <location>
        <begin position="453"/>
        <end position="504"/>
    </location>
</feature>
<dbReference type="InterPro" id="IPR058923">
    <property type="entry name" value="RCC1-like_dom"/>
</dbReference>